<reference evidence="2 3" key="1">
    <citation type="submission" date="2014-04" db="EMBL/GenBank/DDBJ databases">
        <title>A new species of microsporidia sheds light on the evolution of extreme parasitism.</title>
        <authorList>
            <person name="Haag K.L."/>
            <person name="James T.Y."/>
            <person name="Larsson R."/>
            <person name="Schaer T.M."/>
            <person name="Refardt D."/>
            <person name="Pombert J.-F."/>
            <person name="Ebert D."/>
        </authorList>
    </citation>
    <scope>NUCLEOTIDE SEQUENCE [LARGE SCALE GENOMIC DNA]</scope>
    <source>
        <strain evidence="2 3">UGP3</strain>
        <tissue evidence="2">Spores</tissue>
    </source>
</reference>
<dbReference type="EMBL" id="JMKJ01000110">
    <property type="protein sequence ID" value="KGG52246.1"/>
    <property type="molecule type" value="Genomic_DNA"/>
</dbReference>
<feature type="compositionally biased region" description="Low complexity" evidence="1">
    <location>
        <begin position="93"/>
        <end position="111"/>
    </location>
</feature>
<dbReference type="GeneID" id="25258878"/>
<gene>
    <name evidence="2" type="ORF">DI09_19p280</name>
</gene>
<dbReference type="HOGENOM" id="CLU_1661206_0_0_1"/>
<dbReference type="PANTHER" id="PTHR22876">
    <property type="entry name" value="ZGC:101016"/>
    <property type="match status" value="1"/>
</dbReference>
<evidence type="ECO:0000313" key="3">
    <source>
        <dbReference type="Proteomes" id="UP000029725"/>
    </source>
</evidence>
<protein>
    <submittedName>
        <fullName evidence="2">Uncharacterized protein</fullName>
    </submittedName>
</protein>
<feature type="compositionally biased region" description="Polar residues" evidence="1">
    <location>
        <begin position="117"/>
        <end position="150"/>
    </location>
</feature>
<dbReference type="Proteomes" id="UP000029725">
    <property type="component" value="Unassembled WGS sequence"/>
</dbReference>
<name>A0A098VWV2_9MICR</name>
<sequence length="159" mass="17255">MCSKVSLSSRPKQSQKYQNRYAFKLREPSKKIQKMPVRGLCPPCEQKILWRKQFGNVKCGDKTVKESYHVICKNCAHASGCCEKCLTLLPSESQGTSTGASASASDSPSEAILSPDCGQNQSQLSEPESDSSADPQDCSDSGSSLSTDPQDYSDSECEN</sequence>
<dbReference type="RefSeq" id="XP_013238673.1">
    <property type="nucleotide sequence ID" value="XM_013383219.1"/>
</dbReference>
<proteinExistence type="predicted"/>
<organism evidence="2 3">
    <name type="scientific">Mitosporidium daphniae</name>
    <dbReference type="NCBI Taxonomy" id="1485682"/>
    <lineage>
        <taxon>Eukaryota</taxon>
        <taxon>Fungi</taxon>
        <taxon>Fungi incertae sedis</taxon>
        <taxon>Microsporidia</taxon>
        <taxon>Mitosporidium</taxon>
    </lineage>
</organism>
<keyword evidence="3" id="KW-1185">Reference proteome</keyword>
<feature type="region of interest" description="Disordered" evidence="1">
    <location>
        <begin position="93"/>
        <end position="159"/>
    </location>
</feature>
<evidence type="ECO:0000256" key="1">
    <source>
        <dbReference type="SAM" id="MobiDB-lite"/>
    </source>
</evidence>
<dbReference type="VEuPathDB" id="MicrosporidiaDB:DI09_19p280"/>
<dbReference type="InterPro" id="IPR019351">
    <property type="entry name" value="DUF2039"/>
</dbReference>
<comment type="caution">
    <text evidence="2">The sequence shown here is derived from an EMBL/GenBank/DDBJ whole genome shotgun (WGS) entry which is preliminary data.</text>
</comment>
<dbReference type="OrthoDB" id="250548at2759"/>
<accession>A0A098VWV2</accession>
<dbReference type="AlphaFoldDB" id="A0A098VWV2"/>
<dbReference type="PANTHER" id="PTHR22876:SF5">
    <property type="entry name" value="CHROMOSOME 9 OPEN READING FRAME 85"/>
    <property type="match status" value="1"/>
</dbReference>
<dbReference type="Pfam" id="PF10217">
    <property type="entry name" value="DUF2039"/>
    <property type="match status" value="1"/>
</dbReference>
<evidence type="ECO:0000313" key="2">
    <source>
        <dbReference type="EMBL" id="KGG52246.1"/>
    </source>
</evidence>